<comment type="caution">
    <text evidence="2">The sequence shown here is derived from an EMBL/GenBank/DDBJ whole genome shotgun (WGS) entry which is preliminary data.</text>
</comment>
<accession>A0ABQ8G2D7</accession>
<reference evidence="2 3" key="1">
    <citation type="journal article" date="2021" name="Nat. Commun.">
        <title>Genetic determinants of endophytism in the Arabidopsis root mycobiome.</title>
        <authorList>
            <person name="Mesny F."/>
            <person name="Miyauchi S."/>
            <person name="Thiergart T."/>
            <person name="Pickel B."/>
            <person name="Atanasova L."/>
            <person name="Karlsson M."/>
            <person name="Huettel B."/>
            <person name="Barry K.W."/>
            <person name="Haridas S."/>
            <person name="Chen C."/>
            <person name="Bauer D."/>
            <person name="Andreopoulos W."/>
            <person name="Pangilinan J."/>
            <person name="LaButti K."/>
            <person name="Riley R."/>
            <person name="Lipzen A."/>
            <person name="Clum A."/>
            <person name="Drula E."/>
            <person name="Henrissat B."/>
            <person name="Kohler A."/>
            <person name="Grigoriev I.V."/>
            <person name="Martin F.M."/>
            <person name="Hacquard S."/>
        </authorList>
    </citation>
    <scope>NUCLEOTIDE SEQUENCE [LARGE SCALE GENOMIC DNA]</scope>
    <source>
        <strain evidence="2 3">MPI-SDFR-AT-0080</strain>
    </source>
</reference>
<dbReference type="EMBL" id="JAGTJR010000025">
    <property type="protein sequence ID" value="KAH7042704.1"/>
    <property type="molecule type" value="Genomic_DNA"/>
</dbReference>
<evidence type="ECO:0000313" key="2">
    <source>
        <dbReference type="EMBL" id="KAH7042704.1"/>
    </source>
</evidence>
<proteinExistence type="predicted"/>
<keyword evidence="3" id="KW-1185">Reference proteome</keyword>
<dbReference type="Proteomes" id="UP000774617">
    <property type="component" value="Unassembled WGS sequence"/>
</dbReference>
<organism evidence="2 3">
    <name type="scientific">Macrophomina phaseolina</name>
    <dbReference type="NCBI Taxonomy" id="35725"/>
    <lineage>
        <taxon>Eukaryota</taxon>
        <taxon>Fungi</taxon>
        <taxon>Dikarya</taxon>
        <taxon>Ascomycota</taxon>
        <taxon>Pezizomycotina</taxon>
        <taxon>Dothideomycetes</taxon>
        <taxon>Dothideomycetes incertae sedis</taxon>
        <taxon>Botryosphaeriales</taxon>
        <taxon>Botryosphaeriaceae</taxon>
        <taxon>Macrophomina</taxon>
    </lineage>
</organism>
<protein>
    <submittedName>
        <fullName evidence="2">Uncharacterized protein</fullName>
    </submittedName>
</protein>
<sequence>MMRMKDDGLRATVAPSRDELTRRHPPRRPVPLVETSLSAAPAIRKTSRSSSALSLSLSLSLSVAVVVSAPDPPTRLLRIWLCQPRTHAAVVSNLAGSAIANTMRSPAHHSFAHARQSSAAPRSSKEGSLTPVPPFRFFPSLLPSPALKGSGALASQANPKKERGATTENTTAFFEQNALPTTVRVPCRRAKLLPTLVRQLRGRR</sequence>
<evidence type="ECO:0000313" key="3">
    <source>
        <dbReference type="Proteomes" id="UP000774617"/>
    </source>
</evidence>
<feature type="region of interest" description="Disordered" evidence="1">
    <location>
        <begin position="149"/>
        <end position="169"/>
    </location>
</feature>
<feature type="region of interest" description="Disordered" evidence="1">
    <location>
        <begin position="106"/>
        <end position="128"/>
    </location>
</feature>
<gene>
    <name evidence="2" type="ORF">B0J12DRAFT_207525</name>
</gene>
<evidence type="ECO:0000256" key="1">
    <source>
        <dbReference type="SAM" id="MobiDB-lite"/>
    </source>
</evidence>
<name>A0ABQ8G2D7_9PEZI</name>
<feature type="region of interest" description="Disordered" evidence="1">
    <location>
        <begin position="1"/>
        <end position="30"/>
    </location>
</feature>